<evidence type="ECO:0000256" key="11">
    <source>
        <dbReference type="ARBA" id="ARBA00022838"/>
    </source>
</evidence>
<proteinExistence type="inferred from homology"/>
<keyword evidence="14" id="KW-0137">Centromere</keyword>
<evidence type="ECO:0000256" key="6">
    <source>
        <dbReference type="ARBA" id="ARBA00022454"/>
    </source>
</evidence>
<dbReference type="GO" id="GO:0008608">
    <property type="term" value="P:attachment of spindle microtubules to kinetochore"/>
    <property type="evidence" value="ECO:0007669"/>
    <property type="project" value="InterPro"/>
</dbReference>
<keyword evidence="8" id="KW-0493">Microtubule</keyword>
<dbReference type="GeneID" id="26839040"/>
<evidence type="ECO:0000313" key="17">
    <source>
        <dbReference type="EMBL" id="KSA02213.1"/>
    </source>
</evidence>
<organism evidence="17 18">
    <name type="scientific">Debaryomyces fabryi</name>
    <dbReference type="NCBI Taxonomy" id="58627"/>
    <lineage>
        <taxon>Eukaryota</taxon>
        <taxon>Fungi</taxon>
        <taxon>Dikarya</taxon>
        <taxon>Ascomycota</taxon>
        <taxon>Saccharomycotina</taxon>
        <taxon>Pichiomycetes</taxon>
        <taxon>Debaryomycetaceae</taxon>
        <taxon>Debaryomyces</taxon>
    </lineage>
</organism>
<comment type="subunit">
    <text evidence="16">Component of the DASH complex consisting of ASK1, DAD1, DAD2, DAD3, DAD4, DAM1, DUO1, HSK3, SPC19 and SPC34, with a stoichiometry of one copy of each subunit per complex. Multiple DASH complexes oligomerize to form a ring that encircles spindle microtubules and organizes the rod-like NDC80 complexes of the outer kinetochore. DASH complex oligomerization strengthens microtubule attachments. On cytoplasmic microtubules, DASH complexes appear to form patches instead of rings.</text>
</comment>
<evidence type="ECO:0000256" key="13">
    <source>
        <dbReference type="ARBA" id="ARBA00023242"/>
    </source>
</evidence>
<keyword evidence="6" id="KW-0158">Chromosome</keyword>
<evidence type="ECO:0000256" key="14">
    <source>
        <dbReference type="ARBA" id="ARBA00023328"/>
    </source>
</evidence>
<evidence type="ECO:0000256" key="15">
    <source>
        <dbReference type="ARBA" id="ARBA00032583"/>
    </source>
</evidence>
<keyword evidence="9" id="KW-0498">Mitosis</keyword>
<keyword evidence="9" id="KW-0131">Cell cycle</keyword>
<evidence type="ECO:0000256" key="12">
    <source>
        <dbReference type="ARBA" id="ARBA00023212"/>
    </source>
</evidence>
<evidence type="ECO:0000256" key="10">
    <source>
        <dbReference type="ARBA" id="ARBA00022829"/>
    </source>
</evidence>
<evidence type="ECO:0000256" key="8">
    <source>
        <dbReference type="ARBA" id="ARBA00022701"/>
    </source>
</evidence>
<comment type="similarity">
    <text evidence="4">Belongs to the DASH complex SPC19 family.</text>
</comment>
<keyword evidence="12" id="KW-0206">Cytoskeleton</keyword>
<comment type="subcellular location">
    <subcellularLocation>
        <location evidence="3">Chromosome</location>
        <location evidence="3">Centromere</location>
        <location evidence="3">Kinetochore</location>
    </subcellularLocation>
    <subcellularLocation>
        <location evidence="2">Cytoplasm</location>
        <location evidence="2">Cytoskeleton</location>
        <location evidence="2">Spindle</location>
    </subcellularLocation>
    <subcellularLocation>
        <location evidence="1">Nucleus</location>
    </subcellularLocation>
</comment>
<dbReference type="OrthoDB" id="3361333at2759"/>
<dbReference type="GO" id="GO:0042729">
    <property type="term" value="C:DASH complex"/>
    <property type="evidence" value="ECO:0007669"/>
    <property type="project" value="InterPro"/>
</dbReference>
<evidence type="ECO:0000256" key="9">
    <source>
        <dbReference type="ARBA" id="ARBA00022776"/>
    </source>
</evidence>
<accession>A0A0V1Q1Q0</accession>
<evidence type="ECO:0000256" key="3">
    <source>
        <dbReference type="ARBA" id="ARBA00004629"/>
    </source>
</evidence>
<keyword evidence="10" id="KW-0159">Chromosome partition</keyword>
<keyword evidence="11" id="KW-0995">Kinetochore</keyword>
<evidence type="ECO:0000256" key="5">
    <source>
        <dbReference type="ARBA" id="ARBA00016329"/>
    </source>
</evidence>
<keyword evidence="13" id="KW-0539">Nucleus</keyword>
<dbReference type="InterPro" id="IPR013251">
    <property type="entry name" value="DASH_Spc19"/>
</dbReference>
<protein>
    <recommendedName>
        <fullName evidence="5">DASH complex subunit SPC19</fullName>
    </recommendedName>
    <alternativeName>
        <fullName evidence="15">Outer kinetochore protein SPC19</fullName>
    </alternativeName>
</protein>
<gene>
    <name evidence="17" type="ORF">AC631_02031</name>
</gene>
<dbReference type="RefSeq" id="XP_015468315.1">
    <property type="nucleotide sequence ID" value="XM_015610861.1"/>
</dbReference>
<keyword evidence="7" id="KW-0963">Cytoplasm</keyword>
<dbReference type="Pfam" id="PF08287">
    <property type="entry name" value="DASH_Spc19"/>
    <property type="match status" value="1"/>
</dbReference>
<evidence type="ECO:0000256" key="16">
    <source>
        <dbReference type="ARBA" id="ARBA00046633"/>
    </source>
</evidence>
<dbReference type="AlphaFoldDB" id="A0A0V1Q1Q0"/>
<evidence type="ECO:0000256" key="2">
    <source>
        <dbReference type="ARBA" id="ARBA00004186"/>
    </source>
</evidence>
<name>A0A0V1Q1Q0_9ASCO</name>
<keyword evidence="18" id="KW-1185">Reference proteome</keyword>
<evidence type="ECO:0000256" key="1">
    <source>
        <dbReference type="ARBA" id="ARBA00004123"/>
    </source>
</evidence>
<dbReference type="PANTHER" id="PTHR28262">
    <property type="entry name" value="DASH COMPLEX SUBUNIT SPC19"/>
    <property type="match status" value="1"/>
</dbReference>
<keyword evidence="9" id="KW-0132">Cell division</keyword>
<comment type="caution">
    <text evidence="17">The sequence shown here is derived from an EMBL/GenBank/DDBJ whole genome shotgun (WGS) entry which is preliminary data.</text>
</comment>
<dbReference type="EMBL" id="LMYN01000032">
    <property type="protein sequence ID" value="KSA02213.1"/>
    <property type="molecule type" value="Genomic_DNA"/>
</dbReference>
<evidence type="ECO:0000313" key="18">
    <source>
        <dbReference type="Proteomes" id="UP000054251"/>
    </source>
</evidence>
<dbReference type="GO" id="GO:0005876">
    <property type="term" value="C:spindle microtubule"/>
    <property type="evidence" value="ECO:0007669"/>
    <property type="project" value="InterPro"/>
</dbReference>
<evidence type="ECO:0000256" key="4">
    <source>
        <dbReference type="ARBA" id="ARBA00008952"/>
    </source>
</evidence>
<dbReference type="Proteomes" id="UP000054251">
    <property type="component" value="Unassembled WGS sequence"/>
</dbReference>
<dbReference type="PANTHER" id="PTHR28262:SF1">
    <property type="entry name" value="DASH COMPLEX SUBUNIT SPC19"/>
    <property type="match status" value="1"/>
</dbReference>
<sequence length="178" mass="19925">MSHSYNSLSNCISSLSASVALLNDSLKTIDNATKDIPRLKKVLSTNKVFGLVPELDLESAKRNIQNEVQPQINALVLKIEKELNKIKRRKTNLASKVDLQQVRLENAAKSNRDSLSGIKGINANRISKGDIDELKLARLKLLQNKKERLKYSLSRLNLQDKKARLSTIPSLPPQRDSS</sequence>
<evidence type="ECO:0000256" key="7">
    <source>
        <dbReference type="ARBA" id="ARBA00022490"/>
    </source>
</evidence>
<reference evidence="17 18" key="1">
    <citation type="submission" date="2015-11" db="EMBL/GenBank/DDBJ databases">
        <title>The genome of Debaryomyces fabryi.</title>
        <authorList>
            <person name="Tafer H."/>
            <person name="Lopandic K."/>
        </authorList>
    </citation>
    <scope>NUCLEOTIDE SEQUENCE [LARGE SCALE GENOMIC DNA]</scope>
    <source>
        <strain evidence="17 18">CBS 789</strain>
    </source>
</reference>